<protein>
    <submittedName>
        <fullName evidence="2">Uncharacterized protein</fullName>
    </submittedName>
</protein>
<evidence type="ECO:0000313" key="3">
    <source>
        <dbReference type="Proteomes" id="UP001281447"/>
    </source>
</evidence>
<dbReference type="RefSeq" id="WP_390352294.1">
    <property type="nucleotide sequence ID" value="NZ_JBHUIZ010000003.1"/>
</dbReference>
<gene>
    <name evidence="2" type="ORF">RWE15_18030</name>
</gene>
<dbReference type="EMBL" id="JAWDIP010000004">
    <property type="protein sequence ID" value="MDY0395934.1"/>
    <property type="molecule type" value="Genomic_DNA"/>
</dbReference>
<reference evidence="2 3" key="1">
    <citation type="submission" date="2023-10" db="EMBL/GenBank/DDBJ databases">
        <title>Virgibacillus halophilus 5B73C genome.</title>
        <authorList>
            <person name="Miliotis G."/>
            <person name="Sengupta P."/>
            <person name="Hameed A."/>
            <person name="Chuvochina M."/>
            <person name="Mcdonagh F."/>
            <person name="Simpson A.C."/>
            <person name="Singh N.K."/>
            <person name="Rekha P.D."/>
            <person name="Raman K."/>
            <person name="Hugenholtz P."/>
            <person name="Venkateswaran K."/>
        </authorList>
    </citation>
    <scope>NUCLEOTIDE SEQUENCE [LARGE SCALE GENOMIC DNA]</scope>
    <source>
        <strain evidence="2 3">5B73C</strain>
    </source>
</reference>
<evidence type="ECO:0000313" key="2">
    <source>
        <dbReference type="EMBL" id="MDY0395934.1"/>
    </source>
</evidence>
<dbReference type="Proteomes" id="UP001281447">
    <property type="component" value="Unassembled WGS sequence"/>
</dbReference>
<organism evidence="2 3">
    <name type="scientific">Tigheibacillus halophilus</name>
    <dbReference type="NCBI Taxonomy" id="361280"/>
    <lineage>
        <taxon>Bacteria</taxon>
        <taxon>Bacillati</taxon>
        <taxon>Bacillota</taxon>
        <taxon>Bacilli</taxon>
        <taxon>Bacillales</taxon>
        <taxon>Bacillaceae</taxon>
        <taxon>Tigheibacillus</taxon>
    </lineage>
</organism>
<evidence type="ECO:0000256" key="1">
    <source>
        <dbReference type="SAM" id="SignalP"/>
    </source>
</evidence>
<proteinExistence type="predicted"/>
<feature type="chain" id="PRO_5045764921" evidence="1">
    <location>
        <begin position="21"/>
        <end position="113"/>
    </location>
</feature>
<name>A0ABU5CBI8_9BACI</name>
<keyword evidence="1" id="KW-0732">Signal</keyword>
<keyword evidence="3" id="KW-1185">Reference proteome</keyword>
<sequence>MGNLKRNLLFAILFSFLAIGQMQQVNISQEMDIYDNPSVSAYHGGIVTNAIQMNAHSNLPAHQPDLLHFPPRAVWSGIRKADFDSTRGYVPNVPPIDTTGFLSARKYQSDYLS</sequence>
<comment type="caution">
    <text evidence="2">The sequence shown here is derived from an EMBL/GenBank/DDBJ whole genome shotgun (WGS) entry which is preliminary data.</text>
</comment>
<accession>A0ABU5CBI8</accession>
<feature type="signal peptide" evidence="1">
    <location>
        <begin position="1"/>
        <end position="20"/>
    </location>
</feature>